<comment type="caution">
    <text evidence="1">The sequence shown here is derived from an EMBL/GenBank/DDBJ whole genome shotgun (WGS) entry which is preliminary data.</text>
</comment>
<accession>A0AAV7I2H8</accession>
<evidence type="ECO:0000313" key="1">
    <source>
        <dbReference type="EMBL" id="KAH0540938.1"/>
    </source>
</evidence>
<reference evidence="1 2" key="1">
    <citation type="journal article" date="2021" name="J. Hered.">
        <title>A chromosome-level genome assembly of the parasitoid wasp, Cotesia glomerata (Hymenoptera: Braconidae).</title>
        <authorList>
            <person name="Pinto B.J."/>
            <person name="Weis J.J."/>
            <person name="Gamble T."/>
            <person name="Ode P.J."/>
            <person name="Paul R."/>
            <person name="Zaspel J.M."/>
        </authorList>
    </citation>
    <scope>NUCLEOTIDE SEQUENCE [LARGE SCALE GENOMIC DNA]</scope>
    <source>
        <strain evidence="1">CgM1</strain>
    </source>
</reference>
<dbReference type="AlphaFoldDB" id="A0AAV7I2H8"/>
<proteinExistence type="predicted"/>
<keyword evidence="2" id="KW-1185">Reference proteome</keyword>
<protein>
    <submittedName>
        <fullName evidence="1">Uncharacterized protein</fullName>
    </submittedName>
</protein>
<dbReference type="EMBL" id="JAHXZJ010002609">
    <property type="protein sequence ID" value="KAH0540938.1"/>
    <property type="molecule type" value="Genomic_DNA"/>
</dbReference>
<dbReference type="Proteomes" id="UP000826195">
    <property type="component" value="Unassembled WGS sequence"/>
</dbReference>
<evidence type="ECO:0000313" key="2">
    <source>
        <dbReference type="Proteomes" id="UP000826195"/>
    </source>
</evidence>
<gene>
    <name evidence="1" type="ORF">KQX54_020604</name>
</gene>
<organism evidence="1 2">
    <name type="scientific">Cotesia glomerata</name>
    <name type="common">Lepidopteran parasitic wasp</name>
    <name type="synonym">Apanteles glomeratus</name>
    <dbReference type="NCBI Taxonomy" id="32391"/>
    <lineage>
        <taxon>Eukaryota</taxon>
        <taxon>Metazoa</taxon>
        <taxon>Ecdysozoa</taxon>
        <taxon>Arthropoda</taxon>
        <taxon>Hexapoda</taxon>
        <taxon>Insecta</taxon>
        <taxon>Pterygota</taxon>
        <taxon>Neoptera</taxon>
        <taxon>Endopterygota</taxon>
        <taxon>Hymenoptera</taxon>
        <taxon>Apocrita</taxon>
        <taxon>Ichneumonoidea</taxon>
        <taxon>Braconidae</taxon>
        <taxon>Microgastrinae</taxon>
        <taxon>Cotesia</taxon>
    </lineage>
</organism>
<sequence>MIDQAIGRIRVRVDTRQATRQEASGRRRGFLLNNEWTWLVALIHCLRLEHPPFTLTAYDIPYGQSRPLIRVEHIPPP</sequence>
<name>A0AAV7I2H8_COTGL</name>